<evidence type="ECO:0000313" key="1">
    <source>
        <dbReference type="EMBL" id="KHN88003.1"/>
    </source>
</evidence>
<proteinExistence type="predicted"/>
<dbReference type="Proteomes" id="UP000031036">
    <property type="component" value="Unassembled WGS sequence"/>
</dbReference>
<dbReference type="InterPro" id="IPR000509">
    <property type="entry name" value="Ribosomal_eL36"/>
</dbReference>
<dbReference type="GO" id="GO:0003735">
    <property type="term" value="F:structural constituent of ribosome"/>
    <property type="evidence" value="ECO:0007669"/>
    <property type="project" value="InterPro"/>
</dbReference>
<name>A0A0B2W1X5_TOXCA</name>
<accession>A0A0B2W1X5</accession>
<gene>
    <name evidence="1" type="ORF">Tcan_06810</name>
</gene>
<dbReference type="AlphaFoldDB" id="A0A0B2W1X5"/>
<reference evidence="1 2" key="1">
    <citation type="submission" date="2014-11" db="EMBL/GenBank/DDBJ databases">
        <title>Genetic blueprint of the zoonotic pathogen Toxocara canis.</title>
        <authorList>
            <person name="Zhu X.-Q."/>
            <person name="Korhonen P.K."/>
            <person name="Cai H."/>
            <person name="Young N.D."/>
            <person name="Nejsum P."/>
            <person name="von Samson-Himmelstjerna G."/>
            <person name="Boag P.R."/>
            <person name="Tan P."/>
            <person name="Li Q."/>
            <person name="Min J."/>
            <person name="Yang Y."/>
            <person name="Wang X."/>
            <person name="Fang X."/>
            <person name="Hall R.S."/>
            <person name="Hofmann A."/>
            <person name="Sternberg P.W."/>
            <person name="Jex A.R."/>
            <person name="Gasser R.B."/>
        </authorList>
    </citation>
    <scope>NUCLEOTIDE SEQUENCE [LARGE SCALE GENOMIC DNA]</scope>
    <source>
        <strain evidence="1">PN_DK_2014</strain>
    </source>
</reference>
<dbReference type="GO" id="GO:0005840">
    <property type="term" value="C:ribosome"/>
    <property type="evidence" value="ECO:0007669"/>
    <property type="project" value="InterPro"/>
</dbReference>
<organism evidence="1 2">
    <name type="scientific">Toxocara canis</name>
    <name type="common">Canine roundworm</name>
    <dbReference type="NCBI Taxonomy" id="6265"/>
    <lineage>
        <taxon>Eukaryota</taxon>
        <taxon>Metazoa</taxon>
        <taxon>Ecdysozoa</taxon>
        <taxon>Nematoda</taxon>
        <taxon>Chromadorea</taxon>
        <taxon>Rhabditida</taxon>
        <taxon>Spirurina</taxon>
        <taxon>Ascaridomorpha</taxon>
        <taxon>Ascaridoidea</taxon>
        <taxon>Toxocaridae</taxon>
        <taxon>Toxocara</taxon>
    </lineage>
</organism>
<keyword evidence="2" id="KW-1185">Reference proteome</keyword>
<protein>
    <submittedName>
        <fullName evidence="1">Uncharacterized protein</fullName>
    </submittedName>
</protein>
<dbReference type="GO" id="GO:0006412">
    <property type="term" value="P:translation"/>
    <property type="evidence" value="ECO:0007669"/>
    <property type="project" value="InterPro"/>
</dbReference>
<sequence>MDEEPDLDEEDIDSVCLLEEVEEPSQRRRLLRGLTIIEFNESQIVDFLRIAGKKVTLVLNSYDSVSEWVLVKQILEWIPKVRIQNWKAAMNRPVADALYHLSSLPYERRYLEILKIYGSKTINWQRKKCSNRLMESVICLSECAL</sequence>
<dbReference type="OrthoDB" id="10539431at2759"/>
<evidence type="ECO:0000313" key="2">
    <source>
        <dbReference type="Proteomes" id="UP000031036"/>
    </source>
</evidence>
<dbReference type="PROSITE" id="PS01190">
    <property type="entry name" value="RIBOSOMAL_L36E"/>
    <property type="match status" value="1"/>
</dbReference>
<comment type="caution">
    <text evidence="1">The sequence shown here is derived from an EMBL/GenBank/DDBJ whole genome shotgun (WGS) entry which is preliminary data.</text>
</comment>
<dbReference type="EMBL" id="JPKZ01000315">
    <property type="protein sequence ID" value="KHN88003.1"/>
    <property type="molecule type" value="Genomic_DNA"/>
</dbReference>